<dbReference type="EMBL" id="NAJO01000047">
    <property type="protein sequence ID" value="OQN98204.1"/>
    <property type="molecule type" value="Genomic_DNA"/>
</dbReference>
<reference evidence="4" key="1">
    <citation type="submission" date="2017-03" db="EMBL/GenBank/DDBJ databases">
        <title>Genomes of endolithic fungi from Antarctica.</title>
        <authorList>
            <person name="Coleine C."/>
            <person name="Masonjones S."/>
            <person name="Stajich J.E."/>
        </authorList>
    </citation>
    <scope>NUCLEOTIDE SEQUENCE [LARGE SCALE GENOMIC DNA]</scope>
    <source>
        <strain evidence="4">CCFEE 5527</strain>
    </source>
</reference>
<evidence type="ECO:0000256" key="2">
    <source>
        <dbReference type="SAM" id="MobiDB-lite"/>
    </source>
</evidence>
<keyword evidence="4" id="KW-1185">Reference proteome</keyword>
<dbReference type="Gene3D" id="1.20.5.340">
    <property type="match status" value="1"/>
</dbReference>
<accession>A0A1V8SGC5</accession>
<gene>
    <name evidence="3" type="ORF">B0A48_15480</name>
</gene>
<sequence>MSPLGVAVRKGIPNKNPKVTIRAERETLRASTLQLLTDNDTLRASKVDMTATVKCLSEDKDALRIALSNATTENEDLRALIEALNGNVKDLETPIETSNRALEVEKADADKLKASNNNLSKANKDLEARLQRAGPAETSDAASFPSLANDTMNHPAAYIKVLNLVTDEIGKYTRALREEHARTRGLKLCLEGIAADDAFLISSADNNSRDFAVATHDKIVLCEQLAKLRRAFDQAKSESVVLEREVALRVQERMKRAPQQASKASESTTEEVDMED</sequence>
<proteinExistence type="predicted"/>
<evidence type="ECO:0000256" key="1">
    <source>
        <dbReference type="SAM" id="Coils"/>
    </source>
</evidence>
<dbReference type="Proteomes" id="UP000192596">
    <property type="component" value="Unassembled WGS sequence"/>
</dbReference>
<evidence type="ECO:0000313" key="4">
    <source>
        <dbReference type="Proteomes" id="UP000192596"/>
    </source>
</evidence>
<dbReference type="AlphaFoldDB" id="A0A1V8SGC5"/>
<feature type="coiled-coil region" evidence="1">
    <location>
        <begin position="60"/>
        <end position="129"/>
    </location>
</feature>
<comment type="caution">
    <text evidence="3">The sequence shown here is derived from an EMBL/GenBank/DDBJ whole genome shotgun (WGS) entry which is preliminary data.</text>
</comment>
<protein>
    <submittedName>
        <fullName evidence="3">Uncharacterized protein</fullName>
    </submittedName>
</protein>
<name>A0A1V8SGC5_9PEZI</name>
<evidence type="ECO:0000313" key="3">
    <source>
        <dbReference type="EMBL" id="OQN98204.1"/>
    </source>
</evidence>
<feature type="region of interest" description="Disordered" evidence="2">
    <location>
        <begin position="252"/>
        <end position="276"/>
    </location>
</feature>
<dbReference type="InParanoid" id="A0A1V8SGC5"/>
<organism evidence="3 4">
    <name type="scientific">Cryoendolithus antarcticus</name>
    <dbReference type="NCBI Taxonomy" id="1507870"/>
    <lineage>
        <taxon>Eukaryota</taxon>
        <taxon>Fungi</taxon>
        <taxon>Dikarya</taxon>
        <taxon>Ascomycota</taxon>
        <taxon>Pezizomycotina</taxon>
        <taxon>Dothideomycetes</taxon>
        <taxon>Dothideomycetidae</taxon>
        <taxon>Cladosporiales</taxon>
        <taxon>Cladosporiaceae</taxon>
        <taxon>Cryoendolithus</taxon>
    </lineage>
</organism>
<keyword evidence="1" id="KW-0175">Coiled coil</keyword>